<dbReference type="WBParaSite" id="PS1159_v2.g14824.t1">
    <property type="protein sequence ID" value="PS1159_v2.g14824.t1"/>
    <property type="gene ID" value="PS1159_v2.g14824"/>
</dbReference>
<evidence type="ECO:0000313" key="1">
    <source>
        <dbReference type="Proteomes" id="UP000887580"/>
    </source>
</evidence>
<accession>A0AC35FAD4</accession>
<dbReference type="Proteomes" id="UP000887580">
    <property type="component" value="Unplaced"/>
</dbReference>
<reference evidence="2" key="1">
    <citation type="submission" date="2022-11" db="UniProtKB">
        <authorList>
            <consortium name="WormBaseParasite"/>
        </authorList>
    </citation>
    <scope>IDENTIFICATION</scope>
</reference>
<organism evidence="1 2">
    <name type="scientific">Panagrolaimus sp. PS1159</name>
    <dbReference type="NCBI Taxonomy" id="55785"/>
    <lineage>
        <taxon>Eukaryota</taxon>
        <taxon>Metazoa</taxon>
        <taxon>Ecdysozoa</taxon>
        <taxon>Nematoda</taxon>
        <taxon>Chromadorea</taxon>
        <taxon>Rhabditida</taxon>
        <taxon>Tylenchina</taxon>
        <taxon>Panagrolaimomorpha</taxon>
        <taxon>Panagrolaimoidea</taxon>
        <taxon>Panagrolaimidae</taxon>
        <taxon>Panagrolaimus</taxon>
    </lineage>
</organism>
<proteinExistence type="predicted"/>
<name>A0AC35FAD4_9BILA</name>
<protein>
    <submittedName>
        <fullName evidence="2">Uncharacterized protein</fullName>
    </submittedName>
</protein>
<sequence>MTTPAAVTVKENQVGELQEEINTLVTKTNELIASTSVDPSVAALLQSMTVIIKLLAKQNLNVNNSNVASNITGGNTNGLAPLASAPPPPPPIQALPPLNVQTDDEHKDRLIMPIEINSEIQAKCKEMLEKRRKSVRLEDSSSSEESPSSDSEAEVKKRPSSSKKNSVSDNKLKTTPRTNSSRKPQTRKRSSISSRGSNNDKQNGCTVS</sequence>
<evidence type="ECO:0000313" key="2">
    <source>
        <dbReference type="WBParaSite" id="PS1159_v2.g14824.t1"/>
    </source>
</evidence>